<name>A0A922G0B9_CARIL</name>
<protein>
    <submittedName>
        <fullName evidence="1">Uncharacterized protein</fullName>
    </submittedName>
</protein>
<sequence length="112" mass="12809">MASQPQADKLFMVGLEGFAIIDKVYGARPRRYGYWLPPPPPPTHAYHHHGKNNIYHDQEIMSEVPAQMKEAHYVTKSNMQSTINNTIMQSGNNSIRGQNSPVMIIYSEVKYF</sequence>
<evidence type="ECO:0000313" key="2">
    <source>
        <dbReference type="Proteomes" id="UP000811246"/>
    </source>
</evidence>
<dbReference type="Proteomes" id="UP000811246">
    <property type="component" value="Chromosome 1"/>
</dbReference>
<dbReference type="EMBL" id="CM031825">
    <property type="protein sequence ID" value="KAG6731728.1"/>
    <property type="molecule type" value="Genomic_DNA"/>
</dbReference>
<gene>
    <name evidence="1" type="ORF">I3842_01G144100</name>
</gene>
<evidence type="ECO:0000313" key="1">
    <source>
        <dbReference type="EMBL" id="KAG6731728.1"/>
    </source>
</evidence>
<accession>A0A922G0B9</accession>
<reference evidence="1" key="1">
    <citation type="submission" date="2021-01" db="EMBL/GenBank/DDBJ databases">
        <authorList>
            <person name="Lovell J.T."/>
            <person name="Bentley N."/>
            <person name="Bhattarai G."/>
            <person name="Jenkins J.W."/>
            <person name="Sreedasyam A."/>
            <person name="Alarcon Y."/>
            <person name="Bock C."/>
            <person name="Boston L."/>
            <person name="Carlson J."/>
            <person name="Cervantes K."/>
            <person name="Clermont K."/>
            <person name="Krom N."/>
            <person name="Kubenka K."/>
            <person name="Mamidi S."/>
            <person name="Mattison C."/>
            <person name="Monteros M."/>
            <person name="Pisani C."/>
            <person name="Plott C."/>
            <person name="Rajasekar S."/>
            <person name="Rhein H.S."/>
            <person name="Rohla C."/>
            <person name="Song M."/>
            <person name="Hilaire R.S."/>
            <person name="Shu S."/>
            <person name="Wells L."/>
            <person name="Wang X."/>
            <person name="Webber J."/>
            <person name="Heerema R.J."/>
            <person name="Klein P."/>
            <person name="Conner P."/>
            <person name="Grauke L."/>
            <person name="Grimwood J."/>
            <person name="Schmutz J."/>
            <person name="Randall J.J."/>
        </authorList>
    </citation>
    <scope>NUCLEOTIDE SEQUENCE</scope>
    <source>
        <tissue evidence="1">Leaf</tissue>
    </source>
</reference>
<organism evidence="1 2">
    <name type="scientific">Carya illinoinensis</name>
    <name type="common">Pecan</name>
    <dbReference type="NCBI Taxonomy" id="32201"/>
    <lineage>
        <taxon>Eukaryota</taxon>
        <taxon>Viridiplantae</taxon>
        <taxon>Streptophyta</taxon>
        <taxon>Embryophyta</taxon>
        <taxon>Tracheophyta</taxon>
        <taxon>Spermatophyta</taxon>
        <taxon>Magnoliopsida</taxon>
        <taxon>eudicotyledons</taxon>
        <taxon>Gunneridae</taxon>
        <taxon>Pentapetalae</taxon>
        <taxon>rosids</taxon>
        <taxon>fabids</taxon>
        <taxon>Fagales</taxon>
        <taxon>Juglandaceae</taxon>
        <taxon>Carya</taxon>
    </lineage>
</organism>
<comment type="caution">
    <text evidence="1">The sequence shown here is derived from an EMBL/GenBank/DDBJ whole genome shotgun (WGS) entry which is preliminary data.</text>
</comment>
<proteinExistence type="predicted"/>
<dbReference type="AlphaFoldDB" id="A0A922G0B9"/>